<dbReference type="AlphaFoldDB" id="A0A1V9FDN9"/>
<dbReference type="Gene3D" id="3.10.310.10">
    <property type="entry name" value="Diaminopimelate Epimerase, Chain A, domain 1"/>
    <property type="match status" value="2"/>
</dbReference>
<dbReference type="SFLD" id="SFLDS00028">
    <property type="entry name" value="Proline_Racemase"/>
    <property type="match status" value="1"/>
</dbReference>
<evidence type="ECO:0000313" key="3">
    <source>
        <dbReference type="Proteomes" id="UP000192276"/>
    </source>
</evidence>
<sequence>MKKTFFCIDAHTCGNPVRLVAGGGPVLEGKNMSEKRQHFLKDYDWIRKGLMFEPRGHDMMSGSILYPAHDPENDMAVLFIETSGCLPMCGHGTIGTITIAVEEGLITPKVPGTIRLETPAGLVMISYKQEGKKVKSVKLTNVPAYLAAEGLKVTAPELGDLTVDVAYGGNFYAIVDVQPNFKGLEHYGADQLIAWARELRKRINAQYQFVHPENPTINGCSHILWTGSVIDKNATARNAVFYGDKAIDRSPCGTGTSARMAQWYAKGKLKKGDAFVHESIIGSQFVGRIEEEIPNAFGIAGKPAIRPGIEGWAKVYGYNTITIDPEDDPYAYGFQVI</sequence>
<dbReference type="Proteomes" id="UP000192276">
    <property type="component" value="Unassembled WGS sequence"/>
</dbReference>
<accession>A0A1V9FDN9</accession>
<protein>
    <submittedName>
        <fullName evidence="2">Hydroxyproline-2-epimerase</fullName>
    </submittedName>
</protein>
<evidence type="ECO:0000313" key="2">
    <source>
        <dbReference type="EMBL" id="OQP56489.1"/>
    </source>
</evidence>
<dbReference type="Pfam" id="PF05544">
    <property type="entry name" value="Pro_racemase"/>
    <property type="match status" value="1"/>
</dbReference>
<name>A0A1V9FDN9_9BACT</name>
<reference evidence="3" key="1">
    <citation type="submission" date="2016-04" db="EMBL/GenBank/DDBJ databases">
        <authorList>
            <person name="Chen L."/>
            <person name="Zhuang W."/>
            <person name="Wang G."/>
        </authorList>
    </citation>
    <scope>NUCLEOTIDE SEQUENCE [LARGE SCALE GENOMIC DNA]</scope>
    <source>
        <strain evidence="3">208</strain>
    </source>
</reference>
<dbReference type="SUPFAM" id="SSF54506">
    <property type="entry name" value="Diaminopimelate epimerase-like"/>
    <property type="match status" value="1"/>
</dbReference>
<gene>
    <name evidence="2" type="ORF">A4R26_04840</name>
</gene>
<dbReference type="PIRSF" id="PIRSF029792">
    <property type="entry name" value="Pro_racemase"/>
    <property type="match status" value="1"/>
</dbReference>
<evidence type="ECO:0000256" key="1">
    <source>
        <dbReference type="ARBA" id="ARBA00007529"/>
    </source>
</evidence>
<dbReference type="PANTHER" id="PTHR33442">
    <property type="entry name" value="TRANS-3-HYDROXY-L-PROLINE DEHYDRATASE"/>
    <property type="match status" value="1"/>
</dbReference>
<comment type="similarity">
    <text evidence="1">Belongs to the proline racemase family.</text>
</comment>
<dbReference type="STRING" id="550983.A4R26_04840"/>
<dbReference type="FunFam" id="3.10.310.10:FF:000005">
    <property type="entry name" value="Proline racemase"/>
    <property type="match status" value="1"/>
</dbReference>
<dbReference type="OrthoDB" id="181267at2"/>
<proteinExistence type="inferred from homology"/>
<dbReference type="RefSeq" id="WP_081168638.1">
    <property type="nucleotide sequence ID" value="NZ_LWBP01000199.1"/>
</dbReference>
<comment type="caution">
    <text evidence="2">The sequence shown here is derived from an EMBL/GenBank/DDBJ whole genome shotgun (WGS) entry which is preliminary data.</text>
</comment>
<dbReference type="PANTHER" id="PTHR33442:SF5">
    <property type="entry name" value="BIFUNCTIONAL TRANS-3-HYDROXY-L-PROLINE DEHYDRATASE_2-EPIMERASE"/>
    <property type="match status" value="1"/>
</dbReference>
<dbReference type="EMBL" id="LWBP01000199">
    <property type="protein sequence ID" value="OQP56489.1"/>
    <property type="molecule type" value="Genomic_DNA"/>
</dbReference>
<dbReference type="InterPro" id="IPR008794">
    <property type="entry name" value="Pro_racemase_fam"/>
</dbReference>
<keyword evidence="3" id="KW-1185">Reference proteome</keyword>
<organism evidence="2 3">
    <name type="scientific">Niastella populi</name>
    <dbReference type="NCBI Taxonomy" id="550983"/>
    <lineage>
        <taxon>Bacteria</taxon>
        <taxon>Pseudomonadati</taxon>
        <taxon>Bacteroidota</taxon>
        <taxon>Chitinophagia</taxon>
        <taxon>Chitinophagales</taxon>
        <taxon>Chitinophagaceae</taxon>
        <taxon>Niastella</taxon>
    </lineage>
</organism>
<dbReference type="NCBIfam" id="NF010578">
    <property type="entry name" value="PRK13971.1"/>
    <property type="match status" value="1"/>
</dbReference>
<dbReference type="GO" id="GO:0047580">
    <property type="term" value="F:4-hydroxyproline epimerase activity"/>
    <property type="evidence" value="ECO:0007669"/>
    <property type="project" value="TreeGrafter"/>
</dbReference>